<dbReference type="Pfam" id="PF01053">
    <property type="entry name" value="Cys_Met_Meta_PP"/>
    <property type="match status" value="2"/>
</dbReference>
<gene>
    <name evidence="9" type="ORF">QR680_001265</name>
</gene>
<keyword evidence="10" id="KW-1185">Reference proteome</keyword>
<evidence type="ECO:0000313" key="10">
    <source>
        <dbReference type="Proteomes" id="UP001175271"/>
    </source>
</evidence>
<evidence type="ECO:0000256" key="6">
    <source>
        <dbReference type="ARBA" id="ARBA00023192"/>
    </source>
</evidence>
<feature type="compositionally biased region" description="Basic and acidic residues" evidence="8">
    <location>
        <begin position="39"/>
        <end position="52"/>
    </location>
</feature>
<dbReference type="GO" id="GO:0004123">
    <property type="term" value="F:cystathionine gamma-lyase activity"/>
    <property type="evidence" value="ECO:0007669"/>
    <property type="project" value="TreeGrafter"/>
</dbReference>
<sequence length="791" mass="87055">MAFQSFPGIGTLAIHVGQEPEQWDMNQVVPPISLSTTYKQDRPAEPKGHDYSRAGNPTRDVLEKNLAALEGAENARVFGSGLAAASAMITYLNNGDHVICSDDVYGGTQRLFRRVFAPKNGLEFSFSDLTSIEEFKKLLKPNTKLVWLESPSNPLLKVVDIEAVSNAAREFNKDIVIVVDNTFMSPVFQRPLSLGADVVIHSITKYINGHSDVVMGCVITNNKEIDEHLFFQQLAVGAVPSAFDCYLVNRGIKTLHLRMRSHMENALAVAKFLEAHSLVEKVFFPELPSHPQHAIHKKQSKGMSGMVSFYLKGGLEESRKFLSALKIFILAESLGGYESLAELPSVMTHASVPEEDRAKLGITDNLIRLSVGCEDKEDILADLDQALKTAIAVMVHQQDSLDASKGFATHAIHAGQGDKLRSSTQVVPPLSLSSVHKWDGPGELGDYEYIRCGNPTRSALEEALAALENAKYARTFCSGLATAYCLLSFLNPGDHVVASDDLYGGVRKQLRLAHGPKHSLDITSANLVNPEDLKQHLKATTKAVWIESPSNPKLQVIDIAAVVSIAKEYNKDILVFIDSTFISPYFQKPLDLGVDAVMHSMSKYINGHSDVLMGCVMTNSEEIASHLHFCQEVLGIVPSPFDCYMANRGLKTLHMRMETHMKNALQIAEFLENHPSIQQVLYPQLPSHPQHKTHKKQTTGMSGMIAFFIKGELKHTKAFLNNLKVVTLAESLGGGETLIEAPLLMTHRIIPEADRIRLGITENLVRISVGCEDVNDLIADLEQALKAMENA</sequence>
<feature type="region of interest" description="Disordered" evidence="8">
    <location>
        <begin position="37"/>
        <end position="57"/>
    </location>
</feature>
<accession>A0AA39LFQ2</accession>
<dbReference type="FunFam" id="3.90.1150.10:FF:000008">
    <property type="entry name" value="Cystathionine gamma-synthase"/>
    <property type="match status" value="2"/>
</dbReference>
<dbReference type="InterPro" id="IPR015421">
    <property type="entry name" value="PyrdxlP-dep_Trfase_major"/>
</dbReference>
<proteinExistence type="inferred from homology"/>
<dbReference type="GO" id="GO:0030170">
    <property type="term" value="F:pyridoxal phosphate binding"/>
    <property type="evidence" value="ECO:0007669"/>
    <property type="project" value="InterPro"/>
</dbReference>
<evidence type="ECO:0000256" key="1">
    <source>
        <dbReference type="ARBA" id="ARBA00001933"/>
    </source>
</evidence>
<dbReference type="InterPro" id="IPR054542">
    <property type="entry name" value="Cys_met_metab_PP"/>
</dbReference>
<comment type="cofactor">
    <cofactor evidence="1">
        <name>pyridoxal 5'-phosphate</name>
        <dbReference type="ChEBI" id="CHEBI:597326"/>
    </cofactor>
</comment>
<name>A0AA39LFQ2_9BILA</name>
<organism evidence="9 10">
    <name type="scientific">Steinernema hermaphroditum</name>
    <dbReference type="NCBI Taxonomy" id="289476"/>
    <lineage>
        <taxon>Eukaryota</taxon>
        <taxon>Metazoa</taxon>
        <taxon>Ecdysozoa</taxon>
        <taxon>Nematoda</taxon>
        <taxon>Chromadorea</taxon>
        <taxon>Rhabditida</taxon>
        <taxon>Tylenchina</taxon>
        <taxon>Panagrolaimomorpha</taxon>
        <taxon>Strongyloidoidea</taxon>
        <taxon>Steinernematidae</taxon>
        <taxon>Steinernema</taxon>
    </lineage>
</organism>
<dbReference type="PROSITE" id="PS00868">
    <property type="entry name" value="CYS_MET_METAB_PP"/>
    <property type="match status" value="1"/>
</dbReference>
<comment type="similarity">
    <text evidence="3">Belongs to the trans-sulfuration enzymes family.</text>
</comment>
<keyword evidence="6" id="KW-0028">Amino-acid biosynthesis</keyword>
<evidence type="ECO:0000256" key="2">
    <source>
        <dbReference type="ARBA" id="ARBA00005038"/>
    </source>
</evidence>
<dbReference type="SUPFAM" id="SSF53383">
    <property type="entry name" value="PLP-dependent transferases"/>
    <property type="match status" value="2"/>
</dbReference>
<dbReference type="AlphaFoldDB" id="A0AA39LFQ2"/>
<dbReference type="Proteomes" id="UP001175271">
    <property type="component" value="Unassembled WGS sequence"/>
</dbReference>
<dbReference type="GO" id="GO:0005737">
    <property type="term" value="C:cytoplasm"/>
    <property type="evidence" value="ECO:0007669"/>
    <property type="project" value="TreeGrafter"/>
</dbReference>
<dbReference type="PANTHER" id="PTHR11808">
    <property type="entry name" value="TRANS-SULFURATION ENZYME FAMILY MEMBER"/>
    <property type="match status" value="1"/>
</dbReference>
<evidence type="ECO:0000313" key="9">
    <source>
        <dbReference type="EMBL" id="KAK0395404.1"/>
    </source>
</evidence>
<dbReference type="PANTHER" id="PTHR11808:SF15">
    <property type="entry name" value="CYSTATHIONINE GAMMA-LYASE"/>
    <property type="match status" value="1"/>
</dbReference>
<evidence type="ECO:0000256" key="7">
    <source>
        <dbReference type="ARBA" id="ARBA00029853"/>
    </source>
</evidence>
<dbReference type="Gene3D" id="3.40.640.10">
    <property type="entry name" value="Type I PLP-dependent aspartate aminotransferase-like (Major domain)"/>
    <property type="match status" value="2"/>
</dbReference>
<evidence type="ECO:0000256" key="5">
    <source>
        <dbReference type="ARBA" id="ARBA00022898"/>
    </source>
</evidence>
<protein>
    <recommendedName>
        <fullName evidence="4">cystathionine gamma-lyase</fullName>
        <ecNumber evidence="4">4.4.1.1</ecNumber>
    </recommendedName>
    <alternativeName>
        <fullName evidence="7">Gamma-cystathionase</fullName>
    </alternativeName>
</protein>
<dbReference type="EMBL" id="JAUCMV010000005">
    <property type="protein sequence ID" value="KAK0395404.1"/>
    <property type="molecule type" value="Genomic_DNA"/>
</dbReference>
<dbReference type="InterPro" id="IPR015424">
    <property type="entry name" value="PyrdxlP-dep_Trfase"/>
</dbReference>
<dbReference type="EC" id="4.4.1.1" evidence="4"/>
<keyword evidence="5" id="KW-0663">Pyridoxal phosphate</keyword>
<dbReference type="GO" id="GO:0019343">
    <property type="term" value="P:cysteine biosynthetic process via cystathionine"/>
    <property type="evidence" value="ECO:0007669"/>
    <property type="project" value="TreeGrafter"/>
</dbReference>
<dbReference type="InterPro" id="IPR015422">
    <property type="entry name" value="PyrdxlP-dep_Trfase_small"/>
</dbReference>
<dbReference type="GO" id="GO:0019346">
    <property type="term" value="P:transsulfuration"/>
    <property type="evidence" value="ECO:0007669"/>
    <property type="project" value="InterPro"/>
</dbReference>
<dbReference type="FunFam" id="3.40.640.10:FF:000009">
    <property type="entry name" value="Cystathionine gamma-synthase homolog"/>
    <property type="match status" value="2"/>
</dbReference>
<dbReference type="CDD" id="cd00614">
    <property type="entry name" value="CGS_like"/>
    <property type="match status" value="2"/>
</dbReference>
<evidence type="ECO:0000256" key="3">
    <source>
        <dbReference type="ARBA" id="ARBA00009077"/>
    </source>
</evidence>
<keyword evidence="6" id="KW-0198">Cysteine biosynthesis</keyword>
<evidence type="ECO:0000256" key="8">
    <source>
        <dbReference type="SAM" id="MobiDB-lite"/>
    </source>
</evidence>
<dbReference type="Gene3D" id="3.90.1150.10">
    <property type="entry name" value="Aspartate Aminotransferase, domain 1"/>
    <property type="match status" value="2"/>
</dbReference>
<reference evidence="9" key="1">
    <citation type="submission" date="2023-06" db="EMBL/GenBank/DDBJ databases">
        <title>Genomic analysis of the entomopathogenic nematode Steinernema hermaphroditum.</title>
        <authorList>
            <person name="Schwarz E.M."/>
            <person name="Heppert J.K."/>
            <person name="Baniya A."/>
            <person name="Schwartz H.T."/>
            <person name="Tan C.-H."/>
            <person name="Antoshechkin I."/>
            <person name="Sternberg P.W."/>
            <person name="Goodrich-Blair H."/>
            <person name="Dillman A.R."/>
        </authorList>
    </citation>
    <scope>NUCLEOTIDE SEQUENCE</scope>
    <source>
        <strain evidence="9">PS9179</strain>
        <tissue evidence="9">Whole animal</tissue>
    </source>
</reference>
<comment type="pathway">
    <text evidence="2">Amino-acid biosynthesis; L-cysteine biosynthesis; L-cysteine from L-homocysteine and L-serine: step 2/2.</text>
</comment>
<evidence type="ECO:0000256" key="4">
    <source>
        <dbReference type="ARBA" id="ARBA00012085"/>
    </source>
</evidence>
<comment type="caution">
    <text evidence="9">The sequence shown here is derived from an EMBL/GenBank/DDBJ whole genome shotgun (WGS) entry which is preliminary data.</text>
</comment>
<dbReference type="InterPro" id="IPR000277">
    <property type="entry name" value="Cys/Met-Metab_PyrdxlP-dep_enz"/>
</dbReference>